<dbReference type="GO" id="GO:0051082">
    <property type="term" value="F:unfolded protein binding"/>
    <property type="evidence" value="ECO:0007669"/>
    <property type="project" value="InterPro"/>
</dbReference>
<reference evidence="4 5" key="1">
    <citation type="journal article" date="2017" name="Genome Biol.">
        <title>New reference genome sequences of hot pepper reveal the massive evolution of plant disease-resistance genes by retroduplication.</title>
        <authorList>
            <person name="Kim S."/>
            <person name="Park J."/>
            <person name="Yeom S.I."/>
            <person name="Kim Y.M."/>
            <person name="Seo E."/>
            <person name="Kim K.T."/>
            <person name="Kim M.S."/>
            <person name="Lee J.M."/>
            <person name="Cheong K."/>
            <person name="Shin H.S."/>
            <person name="Kim S.B."/>
            <person name="Han K."/>
            <person name="Lee J."/>
            <person name="Park M."/>
            <person name="Lee H.A."/>
            <person name="Lee H.Y."/>
            <person name="Lee Y."/>
            <person name="Oh S."/>
            <person name="Lee J.H."/>
            <person name="Choi E."/>
            <person name="Choi E."/>
            <person name="Lee S.E."/>
            <person name="Jeon J."/>
            <person name="Kim H."/>
            <person name="Choi G."/>
            <person name="Song H."/>
            <person name="Lee J."/>
            <person name="Lee S.C."/>
            <person name="Kwon J.K."/>
            <person name="Lee H.Y."/>
            <person name="Koo N."/>
            <person name="Hong Y."/>
            <person name="Kim R.W."/>
            <person name="Kang W.H."/>
            <person name="Huh J.H."/>
            <person name="Kang B.C."/>
            <person name="Yang T.J."/>
            <person name="Lee Y.H."/>
            <person name="Bennetzen J.L."/>
            <person name="Choi D."/>
        </authorList>
    </citation>
    <scope>NUCLEOTIDE SEQUENCE [LARGE SCALE GENOMIC DNA]</scope>
    <source>
        <strain evidence="5">cv. PBC81</strain>
    </source>
</reference>
<dbReference type="Pfam" id="PF00183">
    <property type="entry name" value="HSP90"/>
    <property type="match status" value="1"/>
</dbReference>
<sequence length="264" mass="30037">MDDCNDVSNYDDDDDYMSYENDGDDECDYLTMQAQFDNADLPADAEAMVSWLNQPASSSKVSSQVSSSSHLAGAQTSTPTNPEHAKKLNNNLKGQFSHEARRLMIQDLYATACAPKYESFDRYVENIKAISPEVYSWPSYDYIAEVNELPITQMVDVLCGKIMELIYTRRVESIKWVTTLTPLMEQKLLSETTRVRPLHMLPSYGSRYEVIYMVDAIDEYAVGQLKEYDRKKLDSATKEVQLTDIFTKALPKETLHEQLGVTSK</sequence>
<evidence type="ECO:0000256" key="2">
    <source>
        <dbReference type="ARBA" id="ARBA00023186"/>
    </source>
</evidence>
<feature type="region of interest" description="Disordered" evidence="3">
    <location>
        <begin position="61"/>
        <end position="88"/>
    </location>
</feature>
<evidence type="ECO:0000256" key="1">
    <source>
        <dbReference type="ARBA" id="ARBA00008239"/>
    </source>
</evidence>
<evidence type="ECO:0000256" key="3">
    <source>
        <dbReference type="SAM" id="MobiDB-lite"/>
    </source>
</evidence>
<protein>
    <submittedName>
        <fullName evidence="4">Uncharacterized protein</fullName>
    </submittedName>
</protein>
<keyword evidence="5" id="KW-1185">Reference proteome</keyword>
<evidence type="ECO:0000313" key="5">
    <source>
        <dbReference type="Proteomes" id="UP000224567"/>
    </source>
</evidence>
<dbReference type="GO" id="GO:0016887">
    <property type="term" value="F:ATP hydrolysis activity"/>
    <property type="evidence" value="ECO:0007669"/>
    <property type="project" value="InterPro"/>
</dbReference>
<feature type="region of interest" description="Disordered" evidence="3">
    <location>
        <begin position="1"/>
        <end position="24"/>
    </location>
</feature>
<dbReference type="Proteomes" id="UP000224567">
    <property type="component" value="Unassembled WGS sequence"/>
</dbReference>
<dbReference type="InterPro" id="IPR001404">
    <property type="entry name" value="Hsp90_fam"/>
</dbReference>
<name>A0A2G2VDU1_CAPBA</name>
<gene>
    <name evidence="4" type="ORF">CQW23_27464</name>
</gene>
<keyword evidence="2" id="KW-0143">Chaperone</keyword>
<comment type="caution">
    <text evidence="4">The sequence shown here is derived from an EMBL/GenBank/DDBJ whole genome shotgun (WGS) entry which is preliminary data.</text>
</comment>
<dbReference type="GO" id="GO:0140662">
    <property type="term" value="F:ATP-dependent protein folding chaperone"/>
    <property type="evidence" value="ECO:0007669"/>
    <property type="project" value="InterPro"/>
</dbReference>
<reference evidence="5" key="2">
    <citation type="journal article" date="2017" name="J. Anim. Genet.">
        <title>Multiple reference genome sequences of hot pepper reveal the massive evolution of plant disease resistance genes by retroduplication.</title>
        <authorList>
            <person name="Kim S."/>
            <person name="Park J."/>
            <person name="Yeom S.-I."/>
            <person name="Kim Y.-M."/>
            <person name="Seo E."/>
            <person name="Kim K.-T."/>
            <person name="Kim M.-S."/>
            <person name="Lee J.M."/>
            <person name="Cheong K."/>
            <person name="Shin H.-S."/>
            <person name="Kim S.-B."/>
            <person name="Han K."/>
            <person name="Lee J."/>
            <person name="Park M."/>
            <person name="Lee H.-A."/>
            <person name="Lee H.-Y."/>
            <person name="Lee Y."/>
            <person name="Oh S."/>
            <person name="Lee J.H."/>
            <person name="Choi E."/>
            <person name="Choi E."/>
            <person name="Lee S.E."/>
            <person name="Jeon J."/>
            <person name="Kim H."/>
            <person name="Choi G."/>
            <person name="Song H."/>
            <person name="Lee J."/>
            <person name="Lee S.-C."/>
            <person name="Kwon J.-K."/>
            <person name="Lee H.-Y."/>
            <person name="Koo N."/>
            <person name="Hong Y."/>
            <person name="Kim R.W."/>
            <person name="Kang W.-H."/>
            <person name="Huh J.H."/>
            <person name="Kang B.-C."/>
            <person name="Yang T.-J."/>
            <person name="Lee Y.-H."/>
            <person name="Bennetzen J.L."/>
            <person name="Choi D."/>
        </authorList>
    </citation>
    <scope>NUCLEOTIDE SEQUENCE [LARGE SCALE GENOMIC DNA]</scope>
    <source>
        <strain evidence="5">cv. PBC81</strain>
    </source>
</reference>
<dbReference type="EMBL" id="MLFT02000012">
    <property type="protein sequence ID" value="PHT31127.1"/>
    <property type="molecule type" value="Genomic_DNA"/>
</dbReference>
<dbReference type="GO" id="GO:0005524">
    <property type="term" value="F:ATP binding"/>
    <property type="evidence" value="ECO:0007669"/>
    <property type="project" value="InterPro"/>
</dbReference>
<dbReference type="OrthoDB" id="1939463at2759"/>
<dbReference type="AlphaFoldDB" id="A0A2G2VDU1"/>
<dbReference type="Gene3D" id="3.40.50.11260">
    <property type="match status" value="1"/>
</dbReference>
<organism evidence="4 5">
    <name type="scientific">Capsicum baccatum</name>
    <name type="common">Peruvian pepper</name>
    <dbReference type="NCBI Taxonomy" id="33114"/>
    <lineage>
        <taxon>Eukaryota</taxon>
        <taxon>Viridiplantae</taxon>
        <taxon>Streptophyta</taxon>
        <taxon>Embryophyta</taxon>
        <taxon>Tracheophyta</taxon>
        <taxon>Spermatophyta</taxon>
        <taxon>Magnoliopsida</taxon>
        <taxon>eudicotyledons</taxon>
        <taxon>Gunneridae</taxon>
        <taxon>Pentapetalae</taxon>
        <taxon>asterids</taxon>
        <taxon>lamiids</taxon>
        <taxon>Solanales</taxon>
        <taxon>Solanaceae</taxon>
        <taxon>Solanoideae</taxon>
        <taxon>Capsiceae</taxon>
        <taxon>Capsicum</taxon>
    </lineage>
</organism>
<comment type="similarity">
    <text evidence="1">Belongs to the heat shock protein 90 family.</text>
</comment>
<proteinExistence type="inferred from homology"/>
<evidence type="ECO:0000313" key="4">
    <source>
        <dbReference type="EMBL" id="PHT31127.1"/>
    </source>
</evidence>
<accession>A0A2G2VDU1</accession>